<dbReference type="Gene3D" id="3.30.2010.10">
    <property type="entry name" value="Metalloproteases ('zincins'), catalytic domain"/>
    <property type="match status" value="1"/>
</dbReference>
<sequence>MQFDYEVVFSSKRKKLTITVERDRSIIVKAPTGTGLDKIQAIIESRKQWLYEKTRHIQKYRPPLHPPGKELVNGESLLYLGQNYRLEVVDTVDHISLVNNCFLVPKNQSKRRGEIFREWYINQAKLVILPRARHYAECLGVSYNQAKITDSKYRWGSCTPKNNVTFNWRLVKAPMFVINYVVIHELTHFLEPNHTPRFWGIIRSQTPHMEKARNWLKVNGSLLDATL</sequence>
<protein>
    <submittedName>
        <fullName evidence="2">M48 family metallopeptidase</fullName>
    </submittedName>
</protein>
<dbReference type="Pfam" id="PF01863">
    <property type="entry name" value="YgjP-like"/>
    <property type="match status" value="1"/>
</dbReference>
<keyword evidence="3" id="KW-1185">Reference proteome</keyword>
<dbReference type="InterPro" id="IPR002725">
    <property type="entry name" value="YgjP-like_metallopeptidase"/>
</dbReference>
<dbReference type="Proteomes" id="UP001525890">
    <property type="component" value="Unassembled WGS sequence"/>
</dbReference>
<accession>A0ABT2MJS5</accession>
<feature type="domain" description="YgjP-like metallopeptidase" evidence="1">
    <location>
        <begin position="14"/>
        <end position="217"/>
    </location>
</feature>
<proteinExistence type="predicted"/>
<evidence type="ECO:0000313" key="3">
    <source>
        <dbReference type="Proteomes" id="UP001525890"/>
    </source>
</evidence>
<gene>
    <name evidence="2" type="ORF">NG799_01465</name>
</gene>
<dbReference type="InterPro" id="IPR053136">
    <property type="entry name" value="UTP_pyrophosphatase-like"/>
</dbReference>
<dbReference type="PANTHER" id="PTHR30399">
    <property type="entry name" value="UNCHARACTERIZED PROTEIN YGJP"/>
    <property type="match status" value="1"/>
</dbReference>
<reference evidence="2 3" key="1">
    <citation type="journal article" date="2022" name="Front. Microbiol.">
        <title>High genomic differentiation and limited gene flow indicate recent cryptic speciation within the genus Laspinema (cyanobacteria).</title>
        <authorList>
            <person name="Stanojkovic A."/>
            <person name="Skoupy S."/>
            <person name="Skaloud P."/>
            <person name="Dvorak P."/>
        </authorList>
    </citation>
    <scope>NUCLEOTIDE SEQUENCE [LARGE SCALE GENOMIC DNA]</scope>
    <source>
        <strain evidence="2 3">D2a</strain>
    </source>
</reference>
<organism evidence="2 3">
    <name type="scientific">Laspinema palackyanum D2a</name>
    <dbReference type="NCBI Taxonomy" id="2953684"/>
    <lineage>
        <taxon>Bacteria</taxon>
        <taxon>Bacillati</taxon>
        <taxon>Cyanobacteriota</taxon>
        <taxon>Cyanophyceae</taxon>
        <taxon>Oscillatoriophycideae</taxon>
        <taxon>Oscillatoriales</taxon>
        <taxon>Laspinemataceae</taxon>
        <taxon>Laspinema</taxon>
        <taxon>Laspinema palackyanum</taxon>
    </lineage>
</organism>
<dbReference type="PANTHER" id="PTHR30399:SF1">
    <property type="entry name" value="UTP PYROPHOSPHATASE"/>
    <property type="match status" value="1"/>
</dbReference>
<dbReference type="RefSeq" id="WP_368004754.1">
    <property type="nucleotide sequence ID" value="NZ_JAMXFF010000002.1"/>
</dbReference>
<evidence type="ECO:0000313" key="2">
    <source>
        <dbReference type="EMBL" id="MCT7964999.1"/>
    </source>
</evidence>
<evidence type="ECO:0000259" key="1">
    <source>
        <dbReference type="Pfam" id="PF01863"/>
    </source>
</evidence>
<dbReference type="CDD" id="cd07344">
    <property type="entry name" value="M48_yhfN_like"/>
    <property type="match status" value="1"/>
</dbReference>
<name>A0ABT2MJS5_9CYAN</name>
<dbReference type="EMBL" id="JAMXFF010000002">
    <property type="protein sequence ID" value="MCT7964999.1"/>
    <property type="molecule type" value="Genomic_DNA"/>
</dbReference>
<comment type="caution">
    <text evidence="2">The sequence shown here is derived from an EMBL/GenBank/DDBJ whole genome shotgun (WGS) entry which is preliminary data.</text>
</comment>